<feature type="compositionally biased region" description="Low complexity" evidence="7">
    <location>
        <begin position="26"/>
        <end position="38"/>
    </location>
</feature>
<dbReference type="InterPro" id="IPR051663">
    <property type="entry name" value="CLec_Tetranectin-domain"/>
</dbReference>
<dbReference type="PROSITE" id="PS50041">
    <property type="entry name" value="C_TYPE_LECTIN_2"/>
    <property type="match status" value="1"/>
</dbReference>
<protein>
    <submittedName>
        <fullName evidence="9">Proteasome subunit beta type-8</fullName>
    </submittedName>
</protein>
<keyword evidence="5" id="KW-0378">Hydrolase</keyword>
<dbReference type="SUPFAM" id="SSF56436">
    <property type="entry name" value="C-type lectin-like"/>
    <property type="match status" value="1"/>
</dbReference>
<dbReference type="EMBL" id="JAOPHQ010003028">
    <property type="protein sequence ID" value="KAK0144736.1"/>
    <property type="molecule type" value="Genomic_DNA"/>
</dbReference>
<accession>A0AA47NZI4</accession>
<evidence type="ECO:0000256" key="5">
    <source>
        <dbReference type="ARBA" id="ARBA00022801"/>
    </source>
</evidence>
<dbReference type="PANTHER" id="PTHR22799:SF3">
    <property type="entry name" value="TETRANECTIN"/>
    <property type="match status" value="1"/>
</dbReference>
<dbReference type="GO" id="GO:0030282">
    <property type="term" value="P:bone mineralization"/>
    <property type="evidence" value="ECO:0007669"/>
    <property type="project" value="TreeGrafter"/>
</dbReference>
<dbReference type="SUPFAM" id="SSF56235">
    <property type="entry name" value="N-terminal nucleophile aminohydrolases (Ntn hydrolases)"/>
    <property type="match status" value="1"/>
</dbReference>
<dbReference type="GO" id="GO:0051603">
    <property type="term" value="P:proteolysis involved in protein catabolic process"/>
    <property type="evidence" value="ECO:0007669"/>
    <property type="project" value="InterPro"/>
</dbReference>
<gene>
    <name evidence="9" type="primary">Psmb8</name>
    <name evidence="9" type="ORF">N1851_016808</name>
</gene>
<dbReference type="Pfam" id="PF00059">
    <property type="entry name" value="Lectin_C"/>
    <property type="match status" value="1"/>
</dbReference>
<evidence type="ECO:0000313" key="10">
    <source>
        <dbReference type="Proteomes" id="UP001174136"/>
    </source>
</evidence>
<dbReference type="GO" id="GO:0030246">
    <property type="term" value="F:carbohydrate binding"/>
    <property type="evidence" value="ECO:0007669"/>
    <property type="project" value="UniProtKB-KW"/>
</dbReference>
<dbReference type="InterPro" id="IPR000243">
    <property type="entry name" value="Pept_T1A_subB"/>
</dbReference>
<evidence type="ECO:0000256" key="6">
    <source>
        <dbReference type="ARBA" id="ARBA00025456"/>
    </source>
</evidence>
<evidence type="ECO:0000313" key="9">
    <source>
        <dbReference type="EMBL" id="KAK0144736.1"/>
    </source>
</evidence>
<dbReference type="InterPro" id="IPR001304">
    <property type="entry name" value="C-type_lectin-like"/>
</dbReference>
<dbReference type="GO" id="GO:0005615">
    <property type="term" value="C:extracellular space"/>
    <property type="evidence" value="ECO:0007669"/>
    <property type="project" value="TreeGrafter"/>
</dbReference>
<evidence type="ECO:0000259" key="8">
    <source>
        <dbReference type="PROSITE" id="PS50041"/>
    </source>
</evidence>
<evidence type="ECO:0000256" key="2">
    <source>
        <dbReference type="ARBA" id="ARBA00022670"/>
    </source>
</evidence>
<keyword evidence="10" id="KW-1185">Reference proteome</keyword>
<feature type="region of interest" description="Disordered" evidence="7">
    <location>
        <begin position="25"/>
        <end position="55"/>
    </location>
</feature>
<comment type="caution">
    <text evidence="9">The sequence shown here is derived from an EMBL/GenBank/DDBJ whole genome shotgun (WGS) entry which is preliminary data.</text>
</comment>
<comment type="function">
    <text evidence="6">The proteasome is a multicatalytic proteinase complex which is characterized by its ability to cleave peptides with Arg, Phe, Tyr, Leu, and Glu adjacent to the leaving group at neutral or slightly basic pH. The proteasome has an ATP-dependent proteolytic activity. This subunit is involved in antigen processing to generate class I binding peptides.</text>
</comment>
<dbReference type="Proteomes" id="UP001174136">
    <property type="component" value="Unassembled WGS sequence"/>
</dbReference>
<dbReference type="InterPro" id="IPR029055">
    <property type="entry name" value="Ntn_hydrolases_N"/>
</dbReference>
<evidence type="ECO:0000256" key="1">
    <source>
        <dbReference type="ARBA" id="ARBA00022490"/>
    </source>
</evidence>
<feature type="domain" description="C-type lectin" evidence="8">
    <location>
        <begin position="220"/>
        <end position="325"/>
    </location>
</feature>
<dbReference type="PANTHER" id="PTHR22799">
    <property type="entry name" value="TETRANECTIN-RELATED"/>
    <property type="match status" value="1"/>
</dbReference>
<keyword evidence="1" id="KW-0963">Cytoplasm</keyword>
<keyword evidence="4" id="KW-0430">Lectin</keyword>
<reference evidence="9" key="1">
    <citation type="journal article" date="2023" name="Front. Mar. Sci.">
        <title>A new Merluccius polli reference genome to investigate the effects of global change in West African waters.</title>
        <authorList>
            <person name="Mateo J.L."/>
            <person name="Blanco-Fernandez C."/>
            <person name="Garcia-Vazquez E."/>
            <person name="Machado-Schiaffino G."/>
        </authorList>
    </citation>
    <scope>NUCLEOTIDE SEQUENCE</scope>
    <source>
        <strain evidence="9">C29</strain>
        <tissue evidence="9">Fin</tissue>
    </source>
</reference>
<dbReference type="AlphaFoldDB" id="A0AA47NZI4"/>
<proteinExistence type="predicted"/>
<dbReference type="GO" id="GO:0005839">
    <property type="term" value="C:proteasome core complex"/>
    <property type="evidence" value="ECO:0007669"/>
    <property type="project" value="InterPro"/>
</dbReference>
<dbReference type="PROSITE" id="PS00615">
    <property type="entry name" value="C_TYPE_LECTIN_1"/>
    <property type="match status" value="1"/>
</dbReference>
<name>A0AA47NZI4_MERPO</name>
<sequence length="329" mass="35753">MWSEVGPQELDSVPHCSQSCCENLVNSSNTSSSNSSQDENSDDDGGGDVILDPFRAGLSPVGPDAGRVQWGEDVLDALHLDHTLVPPPVLPWDRRQVQVHADLEGPVGVGEDLPMVHMLIKLLAVSPPEHHHPVRVLWVISGEPVHPGLFEFYFLTVAVIVNKLKFIHHPNSHKLWEGPGLYYVDDSGTRLSGTMFSTGCGNSYAYGVMDSGYRDDMAVEEACELRRRGITHAAHRHAYSGGVLADYVRRSAGDDGGNIWLGVNDMVTEGRWVDQTGAGVAYQNRDASDLRSPQPDGGAAQNCAALSGGKWSDENCRDDKPSVCQFNIV</sequence>
<dbReference type="PRINTS" id="PR00141">
    <property type="entry name" value="PROTEASOME"/>
</dbReference>
<organism evidence="9 10">
    <name type="scientific">Merluccius polli</name>
    <name type="common">Benguela hake</name>
    <name type="synonym">Merluccius cadenati</name>
    <dbReference type="NCBI Taxonomy" id="89951"/>
    <lineage>
        <taxon>Eukaryota</taxon>
        <taxon>Metazoa</taxon>
        <taxon>Chordata</taxon>
        <taxon>Craniata</taxon>
        <taxon>Vertebrata</taxon>
        <taxon>Euteleostomi</taxon>
        <taxon>Actinopterygii</taxon>
        <taxon>Neopterygii</taxon>
        <taxon>Teleostei</taxon>
        <taxon>Neoteleostei</taxon>
        <taxon>Acanthomorphata</taxon>
        <taxon>Zeiogadaria</taxon>
        <taxon>Gadariae</taxon>
        <taxon>Gadiformes</taxon>
        <taxon>Gadoidei</taxon>
        <taxon>Merlucciidae</taxon>
        <taxon>Merluccius</taxon>
    </lineage>
</organism>
<dbReference type="InterPro" id="IPR016187">
    <property type="entry name" value="CTDL_fold"/>
</dbReference>
<evidence type="ECO:0000256" key="4">
    <source>
        <dbReference type="ARBA" id="ARBA00022734"/>
    </source>
</evidence>
<evidence type="ECO:0000256" key="7">
    <source>
        <dbReference type="SAM" id="MobiDB-lite"/>
    </source>
</evidence>
<dbReference type="InterPro" id="IPR001353">
    <property type="entry name" value="Proteasome_sua/b"/>
</dbReference>
<evidence type="ECO:0000256" key="3">
    <source>
        <dbReference type="ARBA" id="ARBA00022698"/>
    </source>
</evidence>
<keyword evidence="3" id="KW-0888">Threonine protease</keyword>
<dbReference type="Gene3D" id="3.60.20.10">
    <property type="entry name" value="Glutamine Phosphoribosylpyrophosphate, subunit 1, domain 1"/>
    <property type="match status" value="1"/>
</dbReference>
<dbReference type="Pfam" id="PF00227">
    <property type="entry name" value="Proteasome"/>
    <property type="match status" value="1"/>
</dbReference>
<keyword evidence="9" id="KW-0647">Proteasome</keyword>
<dbReference type="GO" id="GO:0004298">
    <property type="term" value="F:threonine-type endopeptidase activity"/>
    <property type="evidence" value="ECO:0007669"/>
    <property type="project" value="UniProtKB-KW"/>
</dbReference>
<dbReference type="InterPro" id="IPR018378">
    <property type="entry name" value="C-type_lectin_CS"/>
</dbReference>
<keyword evidence="2" id="KW-0645">Protease</keyword>